<evidence type="ECO:0000256" key="4">
    <source>
        <dbReference type="ARBA" id="ARBA00023204"/>
    </source>
</evidence>
<accession>A0AA43QN85</accession>
<dbReference type="PANTHER" id="PTHR12135:SF0">
    <property type="entry name" value="DNA REPAIR PROTEIN COMPLEMENTING XP-C CELLS"/>
    <property type="match status" value="1"/>
</dbReference>
<evidence type="ECO:0000256" key="3">
    <source>
        <dbReference type="ARBA" id="ARBA00022763"/>
    </source>
</evidence>
<dbReference type="Gene3D" id="2.20.20.110">
    <property type="entry name" value="Rad4, beta-hairpin domain BHD1"/>
    <property type="match status" value="1"/>
</dbReference>
<dbReference type="AlphaFoldDB" id="A0AA43QN85"/>
<dbReference type="InterPro" id="IPR018328">
    <property type="entry name" value="Rad4_beta-hairpin_dom3"/>
</dbReference>
<dbReference type="Pfam" id="PF03835">
    <property type="entry name" value="Rad4"/>
    <property type="match status" value="1"/>
</dbReference>
<feature type="domain" description="Rad4 beta-hairpin" evidence="9">
    <location>
        <begin position="478"/>
        <end position="541"/>
    </location>
</feature>
<dbReference type="GO" id="GO:0006298">
    <property type="term" value="P:mismatch repair"/>
    <property type="evidence" value="ECO:0007669"/>
    <property type="project" value="TreeGrafter"/>
</dbReference>
<keyword evidence="6" id="KW-0175">Coiled coil</keyword>
<evidence type="ECO:0000256" key="1">
    <source>
        <dbReference type="ARBA" id="ARBA00004123"/>
    </source>
</evidence>
<evidence type="ECO:0000256" key="2">
    <source>
        <dbReference type="ARBA" id="ARBA00009525"/>
    </source>
</evidence>
<comment type="similarity">
    <text evidence="2">Belongs to the XPC family.</text>
</comment>
<dbReference type="InterPro" id="IPR038765">
    <property type="entry name" value="Papain-like_cys_pep_sf"/>
</dbReference>
<name>A0AA43QN85_9LECA</name>
<dbReference type="Proteomes" id="UP001161017">
    <property type="component" value="Unassembled WGS sequence"/>
</dbReference>
<keyword evidence="5" id="KW-0539">Nucleus</keyword>
<dbReference type="PANTHER" id="PTHR12135">
    <property type="entry name" value="DNA REPAIR PROTEIN XP-C / RAD4"/>
    <property type="match status" value="1"/>
</dbReference>
<organism evidence="11 12">
    <name type="scientific">Ramalina farinacea</name>
    <dbReference type="NCBI Taxonomy" id="258253"/>
    <lineage>
        <taxon>Eukaryota</taxon>
        <taxon>Fungi</taxon>
        <taxon>Dikarya</taxon>
        <taxon>Ascomycota</taxon>
        <taxon>Pezizomycotina</taxon>
        <taxon>Lecanoromycetes</taxon>
        <taxon>OSLEUM clade</taxon>
        <taxon>Lecanoromycetidae</taxon>
        <taxon>Lecanorales</taxon>
        <taxon>Lecanorineae</taxon>
        <taxon>Ramalinaceae</taxon>
        <taxon>Ramalina</taxon>
    </lineage>
</organism>
<dbReference type="InterPro" id="IPR018325">
    <property type="entry name" value="Rad4/PNGase_transGLS-fold"/>
</dbReference>
<dbReference type="GO" id="GO:0071942">
    <property type="term" value="C:XPC complex"/>
    <property type="evidence" value="ECO:0007669"/>
    <property type="project" value="TreeGrafter"/>
</dbReference>
<dbReference type="Pfam" id="PF10405">
    <property type="entry name" value="BHD_3"/>
    <property type="match status" value="1"/>
</dbReference>
<feature type="compositionally biased region" description="Basic and acidic residues" evidence="7">
    <location>
        <begin position="247"/>
        <end position="261"/>
    </location>
</feature>
<feature type="region of interest" description="Disordered" evidence="7">
    <location>
        <begin position="665"/>
        <end position="716"/>
    </location>
</feature>
<gene>
    <name evidence="11" type="ORF">OHK93_000762</name>
</gene>
<feature type="region of interest" description="Disordered" evidence="7">
    <location>
        <begin position="243"/>
        <end position="300"/>
    </location>
</feature>
<feature type="region of interest" description="Disordered" evidence="7">
    <location>
        <begin position="752"/>
        <end position="902"/>
    </location>
</feature>
<dbReference type="Pfam" id="PF10404">
    <property type="entry name" value="BHD_2"/>
    <property type="match status" value="1"/>
</dbReference>
<dbReference type="InterPro" id="IPR018327">
    <property type="entry name" value="BHD_2"/>
</dbReference>
<evidence type="ECO:0008006" key="13">
    <source>
        <dbReference type="Google" id="ProtNLM"/>
    </source>
</evidence>
<protein>
    <recommendedName>
        <fullName evidence="13">Rad4-domain-containing protein</fullName>
    </recommendedName>
</protein>
<evidence type="ECO:0000256" key="6">
    <source>
        <dbReference type="SAM" id="Coils"/>
    </source>
</evidence>
<dbReference type="GO" id="GO:0003697">
    <property type="term" value="F:single-stranded DNA binding"/>
    <property type="evidence" value="ECO:0007669"/>
    <property type="project" value="TreeGrafter"/>
</dbReference>
<dbReference type="GO" id="GO:0005737">
    <property type="term" value="C:cytoplasm"/>
    <property type="evidence" value="ECO:0007669"/>
    <property type="project" value="TreeGrafter"/>
</dbReference>
<dbReference type="Gene3D" id="3.30.70.2460">
    <property type="entry name" value="Rad4, beta-hairpin domain BHD3"/>
    <property type="match status" value="1"/>
</dbReference>
<feature type="region of interest" description="Disordered" evidence="7">
    <location>
        <begin position="496"/>
        <end position="523"/>
    </location>
</feature>
<sequence length="902" mass="99588">MARKPNKKAATADSLTPDNAYREMLAEVASSPGQSDDDGRSVKKRRVAGRIITQTPQAPSSQRFRASVQPKSDDNLDDLFEDVPDTQRQLQQVEQTESEDSADSDVNWEQVDLKQTDNDSDNTVSEVNDEPQGLNLVLQDEKQRALRSAPDRRKPITAAERKLRLVVHKMNVHVPTNIDLPMQKEDFIQAAKDLSASRDVGAQLFCALLRSAGVDARLVCSLQPLPFRAVEKIGTPQQKYAMVIDEPSSRETSPESNFEKSRIRHPSPLPIGSRGGQSRFANTQTPPQANPPPKRRIRESPNPVYWTEAFSPSIQKWLPLDPLTTDTIAKPSKLCPSFSSTTPLSYAIAFEDDLSAHDVTRRYSRVYNAKTIKDRVESTTNGRAWFKKLMRMFRRPHGERLDRDQLEQAELSQKEAQEPMPRGVQDFKDHPYYALERHLKRHEFIHPRREVGKVGGAGKGHDKQNLEIVYRRRDVVAVLSADKWYRAHGRVVKPKEQPLKRVTARKKNRRSLSEDEDDDDEEQRLGTALYAITQTELYEPQPVTEDAKIPKNAYGNLDIYHAHMIPPGAAHIQHPETARVARLLGIDYADAITGFSFKGRHGTAINNGAVVCAAHVDAVRSVIEAVEDEKADLELEARSQRAIALWGKLMRGLRIRERIEGYAGDAEAAADETDEDEDEGGGFLPDRNSTSGIPEPNAPVEKPSFPSSDALSTLPFLQPPRPPIKIVYGATLPSSFPPPIITDPPSIPRHLAHAVSDNESGGGFLVDDATAEHESDGKLEGGFLANDNKAATDSDSDDDAALRTAIARSVLDSQYVHGEREGDDGGEGPSGTTAKTSGKGAGTVDDAIKAEENGVSRGVKKGKDDRGEDEDGSEAMGEEEGSDIGSLMSHDPDDEEEEVMEL</sequence>
<evidence type="ECO:0000259" key="8">
    <source>
        <dbReference type="SMART" id="SM01030"/>
    </source>
</evidence>
<keyword evidence="4" id="KW-0234">DNA repair</keyword>
<evidence type="ECO:0000313" key="11">
    <source>
        <dbReference type="EMBL" id="MDI1489565.1"/>
    </source>
</evidence>
<comment type="caution">
    <text evidence="11">The sequence shown here is derived from an EMBL/GenBank/DDBJ whole genome shotgun (WGS) entry which is preliminary data.</text>
</comment>
<dbReference type="EMBL" id="JAPUFD010000010">
    <property type="protein sequence ID" value="MDI1489565.1"/>
    <property type="molecule type" value="Genomic_DNA"/>
</dbReference>
<dbReference type="Gene3D" id="3.90.260.10">
    <property type="entry name" value="Transglutaminase-like"/>
    <property type="match status" value="1"/>
</dbReference>
<dbReference type="SUPFAM" id="SSF54001">
    <property type="entry name" value="Cysteine proteinases"/>
    <property type="match status" value="1"/>
</dbReference>
<reference evidence="11" key="1">
    <citation type="journal article" date="2023" name="Genome Biol. Evol.">
        <title>First Whole Genome Sequence and Flow Cytometry Genome Size Data for the Lichen-Forming Fungus Ramalina farinacea (Ascomycota).</title>
        <authorList>
            <person name="Llewellyn T."/>
            <person name="Mian S."/>
            <person name="Hill R."/>
            <person name="Leitch I.J."/>
            <person name="Gaya E."/>
        </authorList>
    </citation>
    <scope>NUCLEOTIDE SEQUENCE</scope>
    <source>
        <strain evidence="11">LIQ254RAFAR</strain>
    </source>
</reference>
<feature type="compositionally biased region" description="Acidic residues" evidence="7">
    <location>
        <begin position="668"/>
        <end position="680"/>
    </location>
</feature>
<feature type="domain" description="Rad4 beta-hairpin" evidence="8">
    <location>
        <begin position="416"/>
        <end position="476"/>
    </location>
</feature>
<evidence type="ECO:0000313" key="12">
    <source>
        <dbReference type="Proteomes" id="UP001161017"/>
    </source>
</evidence>
<evidence type="ECO:0000256" key="5">
    <source>
        <dbReference type="ARBA" id="ARBA00023242"/>
    </source>
</evidence>
<feature type="compositionally biased region" description="Basic and acidic residues" evidence="7">
    <location>
        <begin position="770"/>
        <end position="779"/>
    </location>
</feature>
<feature type="region of interest" description="Disordered" evidence="7">
    <location>
        <begin position="113"/>
        <end position="133"/>
    </location>
</feature>
<evidence type="ECO:0000256" key="7">
    <source>
        <dbReference type="SAM" id="MobiDB-lite"/>
    </source>
</evidence>
<dbReference type="SMART" id="SM01030">
    <property type="entry name" value="BHD_1"/>
    <property type="match status" value="1"/>
</dbReference>
<dbReference type="InterPro" id="IPR042488">
    <property type="entry name" value="Rad4_BHD3_sf"/>
</dbReference>
<dbReference type="SMART" id="SM01031">
    <property type="entry name" value="BHD_2"/>
    <property type="match status" value="1"/>
</dbReference>
<keyword evidence="12" id="KW-1185">Reference proteome</keyword>
<dbReference type="GO" id="GO:0000111">
    <property type="term" value="C:nucleotide-excision repair factor 2 complex"/>
    <property type="evidence" value="ECO:0007669"/>
    <property type="project" value="TreeGrafter"/>
</dbReference>
<keyword evidence="3" id="KW-0227">DNA damage</keyword>
<feature type="compositionally biased region" description="Acidic residues" evidence="7">
    <location>
        <begin position="867"/>
        <end position="882"/>
    </location>
</feature>
<proteinExistence type="inferred from homology"/>
<dbReference type="InterPro" id="IPR004583">
    <property type="entry name" value="DNA_repair_Rad4"/>
</dbReference>
<comment type="subcellular location">
    <subcellularLocation>
        <location evidence="1">Nucleus</location>
    </subcellularLocation>
</comment>
<evidence type="ECO:0000259" key="9">
    <source>
        <dbReference type="SMART" id="SM01031"/>
    </source>
</evidence>
<feature type="compositionally biased region" description="Polar residues" evidence="7">
    <location>
        <begin position="52"/>
        <end position="64"/>
    </location>
</feature>
<feature type="coiled-coil region" evidence="6">
    <location>
        <begin position="616"/>
        <end position="643"/>
    </location>
</feature>
<dbReference type="Pfam" id="PF10403">
    <property type="entry name" value="BHD_1"/>
    <property type="match status" value="1"/>
</dbReference>
<dbReference type="Gene3D" id="3.30.60.290">
    <property type="entry name" value="Rad4, beta-hairpin domain BHD2"/>
    <property type="match status" value="1"/>
</dbReference>
<dbReference type="InterPro" id="IPR018326">
    <property type="entry name" value="Rad4_beta-hairpin_dom1"/>
</dbReference>
<evidence type="ECO:0000259" key="10">
    <source>
        <dbReference type="SMART" id="SM01032"/>
    </source>
</evidence>
<feature type="domain" description="Rad4 beta-hairpin" evidence="10">
    <location>
        <begin position="549"/>
        <end position="623"/>
    </location>
</feature>
<feature type="region of interest" description="Disordered" evidence="7">
    <location>
        <begin position="1"/>
        <end position="80"/>
    </location>
</feature>
<feature type="compositionally biased region" description="Acidic residues" evidence="7">
    <location>
        <begin position="892"/>
        <end position="902"/>
    </location>
</feature>
<dbReference type="SMART" id="SM01032">
    <property type="entry name" value="BHD_3"/>
    <property type="match status" value="1"/>
</dbReference>
<dbReference type="GO" id="GO:0003684">
    <property type="term" value="F:damaged DNA binding"/>
    <property type="evidence" value="ECO:0007669"/>
    <property type="project" value="InterPro"/>
</dbReference>
<dbReference type="InterPro" id="IPR036985">
    <property type="entry name" value="Transglutaminase-like_sf"/>
</dbReference>
<dbReference type="GO" id="GO:0006289">
    <property type="term" value="P:nucleotide-excision repair"/>
    <property type="evidence" value="ECO:0007669"/>
    <property type="project" value="InterPro"/>
</dbReference>